<organism evidence="2">
    <name type="scientific">Methyloraptor flagellatus</name>
    <dbReference type="NCBI Taxonomy" id="3162530"/>
    <lineage>
        <taxon>Bacteria</taxon>
        <taxon>Pseudomonadati</taxon>
        <taxon>Pseudomonadota</taxon>
        <taxon>Alphaproteobacteria</taxon>
        <taxon>Hyphomicrobiales</taxon>
        <taxon>Ancalomicrobiaceae</taxon>
        <taxon>Methyloraptor</taxon>
    </lineage>
</organism>
<keyword evidence="1" id="KW-1133">Transmembrane helix</keyword>
<evidence type="ECO:0000313" key="2">
    <source>
        <dbReference type="EMBL" id="XBY44220.1"/>
    </source>
</evidence>
<keyword evidence="1" id="KW-0812">Transmembrane</keyword>
<sequence>MVFEAAKRNPGQERIRRLWTVIGAYAIACLAAAILLPLALILRDAAVLGSDKVVRTMGLSDVGIVVLFAFLTSFVAAAPVSAALIVIAETRQIRSALAYLGFGALAGASAQLVAALIRGGASSGVGLYATIAGVGAVAGLLYWLVAVRPLPPPPPASLAEAGHRREPTL</sequence>
<dbReference type="EMBL" id="CP158568">
    <property type="protein sequence ID" value="XBY44220.1"/>
    <property type="molecule type" value="Genomic_DNA"/>
</dbReference>
<evidence type="ECO:0000256" key="1">
    <source>
        <dbReference type="SAM" id="Phobius"/>
    </source>
</evidence>
<feature type="transmembrane region" description="Helical" evidence="1">
    <location>
        <begin position="125"/>
        <end position="145"/>
    </location>
</feature>
<feature type="transmembrane region" description="Helical" evidence="1">
    <location>
        <begin position="62"/>
        <end position="87"/>
    </location>
</feature>
<dbReference type="RefSeq" id="WP_407049314.1">
    <property type="nucleotide sequence ID" value="NZ_CP158568.1"/>
</dbReference>
<keyword evidence="1" id="KW-0472">Membrane</keyword>
<dbReference type="AlphaFoldDB" id="A0AAU7X855"/>
<feature type="transmembrane region" description="Helical" evidence="1">
    <location>
        <begin position="21"/>
        <end position="42"/>
    </location>
</feature>
<accession>A0AAU7X855</accession>
<name>A0AAU7X855_9HYPH</name>
<feature type="transmembrane region" description="Helical" evidence="1">
    <location>
        <begin position="99"/>
        <end position="119"/>
    </location>
</feature>
<dbReference type="KEGG" id="mflg:ABS361_19605"/>
<proteinExistence type="predicted"/>
<reference evidence="2" key="1">
    <citation type="submission" date="2024-06" db="EMBL/GenBank/DDBJ databases">
        <title>Methylostella associata gen. nov., sp. nov., a novel Ancalomicrobiaceae-affiliated facultatively methylotrophic bacteria that feed on methanotrophs of the genus Methylococcus.</title>
        <authorList>
            <person name="Saltykova V."/>
            <person name="Danilova O.V."/>
            <person name="Oshkin I.Y."/>
            <person name="Belova S.E."/>
            <person name="Pimenov N.V."/>
            <person name="Dedysh S.N."/>
        </authorList>
    </citation>
    <scope>NUCLEOTIDE SEQUENCE</scope>
    <source>
        <strain evidence="2">S20</strain>
    </source>
</reference>
<gene>
    <name evidence="2" type="ORF">ABS361_19605</name>
</gene>
<protein>
    <submittedName>
        <fullName evidence="2">Uncharacterized protein</fullName>
    </submittedName>
</protein>